<evidence type="ECO:0000313" key="3">
    <source>
        <dbReference type="Proteomes" id="UP000238205"/>
    </source>
</evidence>
<keyword evidence="1" id="KW-0812">Transmembrane</keyword>
<gene>
    <name evidence="2" type="ORF">CLV38_1108</name>
</gene>
<evidence type="ECO:0000256" key="1">
    <source>
        <dbReference type="SAM" id="Phobius"/>
    </source>
</evidence>
<comment type="caution">
    <text evidence="2">The sequence shown here is derived from an EMBL/GenBank/DDBJ whole genome shotgun (WGS) entry which is preliminary data.</text>
</comment>
<sequence>MKKVDDTQKSILIGVGVAFLVGIATFLFSTETAQTKTKATVNRHKAKHYVKDKFNNSSSAKSLVDKLSDDEVNKLLGTVDKVSDLEGKLSDMTSDFKDYMQDKSKDAKKAVKKARK</sequence>
<evidence type="ECO:0000313" key="2">
    <source>
        <dbReference type="EMBL" id="PRY82549.1"/>
    </source>
</evidence>
<accession>A0A2T0W789</accession>
<proteinExistence type="predicted"/>
<protein>
    <submittedName>
        <fullName evidence="2">Uncharacterized protein</fullName>
    </submittedName>
</protein>
<keyword evidence="1" id="KW-1133">Transmembrane helix</keyword>
<dbReference type="EMBL" id="PVTO01000010">
    <property type="protein sequence ID" value="PRY82549.1"/>
    <property type="molecule type" value="Genomic_DNA"/>
</dbReference>
<name>A0A2T0W789_9LACT</name>
<feature type="transmembrane region" description="Helical" evidence="1">
    <location>
        <begin position="12"/>
        <end position="29"/>
    </location>
</feature>
<reference evidence="2 3" key="1">
    <citation type="submission" date="2018-03" db="EMBL/GenBank/DDBJ databases">
        <title>Genomic Encyclopedia of Archaeal and Bacterial Type Strains, Phase II (KMG-II): from individual species to whole genera.</title>
        <authorList>
            <person name="Goeker M."/>
        </authorList>
    </citation>
    <scope>NUCLEOTIDE SEQUENCE [LARGE SCALE GENOMIC DNA]</scope>
    <source>
        <strain evidence="2 3">DSM 13175</strain>
    </source>
</reference>
<organism evidence="2 3">
    <name type="scientific">Alkalibacterium olivapovliticus</name>
    <dbReference type="NCBI Taxonomy" id="99907"/>
    <lineage>
        <taxon>Bacteria</taxon>
        <taxon>Bacillati</taxon>
        <taxon>Bacillota</taxon>
        <taxon>Bacilli</taxon>
        <taxon>Lactobacillales</taxon>
        <taxon>Carnobacteriaceae</taxon>
        <taxon>Alkalibacterium</taxon>
    </lineage>
</organism>
<keyword evidence="1" id="KW-0472">Membrane</keyword>
<dbReference type="AlphaFoldDB" id="A0A2T0W789"/>
<dbReference type="Proteomes" id="UP000238205">
    <property type="component" value="Unassembled WGS sequence"/>
</dbReference>
<keyword evidence="3" id="KW-1185">Reference proteome</keyword>